<evidence type="ECO:0000313" key="1">
    <source>
        <dbReference type="EMBL" id="QTE03379.1"/>
    </source>
</evidence>
<dbReference type="Pfam" id="PF00844">
    <property type="entry name" value="Gemini_coat"/>
    <property type="match status" value="1"/>
</dbReference>
<dbReference type="Gene3D" id="2.60.120.20">
    <property type="match status" value="1"/>
</dbReference>
<dbReference type="InterPro" id="IPR000263">
    <property type="entry name" value="GV_A/BR1_coat"/>
</dbReference>
<name>A0A8A4XCH7_9VIRU</name>
<reference evidence="1" key="1">
    <citation type="submission" date="2020-10" db="EMBL/GenBank/DDBJ databases">
        <title>CRESS DNA virus dark matter in the feces of wild birds.</title>
        <authorList>
            <person name="Yang S."/>
            <person name="Zhang W."/>
        </authorList>
    </citation>
    <scope>NUCLEOTIDE SEQUENCE</scope>
    <source>
        <strain evidence="1">Cra70usv3</strain>
    </source>
</reference>
<dbReference type="EMBL" id="MW182763">
    <property type="protein sequence ID" value="QTE03379.1"/>
    <property type="molecule type" value="Genomic_DNA"/>
</dbReference>
<dbReference type="InterPro" id="IPR029053">
    <property type="entry name" value="Viral_coat"/>
</dbReference>
<proteinExistence type="predicted"/>
<dbReference type="GO" id="GO:0005198">
    <property type="term" value="F:structural molecule activity"/>
    <property type="evidence" value="ECO:0007669"/>
    <property type="project" value="InterPro"/>
</dbReference>
<sequence length="243" mass="26418">MVGKTSGGNKRRKSTATRQAVAKAAKLIRARMAGSPGAPLATRGFGGGYRSMGELKYFDVYTGGVTNVTATTWNFVLLNGIAQGTDNIQRIGKKIMMKSLLFNGNFYNSFGTSLSAPGGCLGRFVIVYDLQANGGALPSGTDVFKLNTVHSALNLDNRERFRIITDFRKQVGAFKTDSSGLTTGSPQNAYWSKYRKLNHETIYKGTGGTSADITTGALYLAYCVDTELTCSMEYYIRLRYVDP</sequence>
<accession>A0A8A4XCH7</accession>
<organism evidence="1">
    <name type="scientific">Grus japonensis CRESS-DNA-virus sp</name>
    <dbReference type="NCBI Taxonomy" id="2815045"/>
    <lineage>
        <taxon>Viruses</taxon>
        <taxon>Monodnaviria</taxon>
        <taxon>Shotokuvirae</taxon>
        <taxon>Cressdnaviricota</taxon>
    </lineage>
</organism>
<dbReference type="GO" id="GO:0019028">
    <property type="term" value="C:viral capsid"/>
    <property type="evidence" value="ECO:0007669"/>
    <property type="project" value="InterPro"/>
</dbReference>
<protein>
    <submittedName>
        <fullName evidence="1">Capsid protein</fullName>
    </submittedName>
</protein>